<name>K2PXX0_9HYPH</name>
<accession>K2PXX0</accession>
<proteinExistence type="predicted"/>
<dbReference type="PATRIC" id="fig|1156935.5.peg.4181"/>
<reference evidence="1 2" key="1">
    <citation type="journal article" date="2012" name="J. Bacteriol.">
        <title>Draft Genome Sequence of Agrobacterium albertimagni Strain AOL15.</title>
        <authorList>
            <person name="Trimble W.L."/>
            <person name="Phung le T."/>
            <person name="Meyer F."/>
            <person name="Gilbert J.A."/>
            <person name="Silver S."/>
        </authorList>
    </citation>
    <scope>NUCLEOTIDE SEQUENCE [LARGE SCALE GENOMIC DNA]</scope>
    <source>
        <strain evidence="1 2">AOL15</strain>
    </source>
</reference>
<dbReference type="SUPFAM" id="SSF142906">
    <property type="entry name" value="YjbR-like"/>
    <property type="match status" value="1"/>
</dbReference>
<protein>
    <recommendedName>
        <fullName evidence="3">MmcQ/YjbR family DNA-binding protein</fullName>
    </recommendedName>
</protein>
<organism evidence="1 2">
    <name type="scientific">Agrobacterium albertimagni AOL15</name>
    <dbReference type="NCBI Taxonomy" id="1156935"/>
    <lineage>
        <taxon>Bacteria</taxon>
        <taxon>Pseudomonadati</taxon>
        <taxon>Pseudomonadota</taxon>
        <taxon>Alphaproteobacteria</taxon>
        <taxon>Hyphomicrobiales</taxon>
        <taxon>Rhizobiaceae</taxon>
        <taxon>Rhizobium/Agrobacterium group</taxon>
        <taxon>Agrobacterium</taxon>
    </lineage>
</organism>
<dbReference type="Proteomes" id="UP000007123">
    <property type="component" value="Unassembled WGS sequence"/>
</dbReference>
<dbReference type="eggNOG" id="COG3801">
    <property type="taxonomic scope" value="Bacteria"/>
</dbReference>
<evidence type="ECO:0000313" key="1">
    <source>
        <dbReference type="EMBL" id="EKF57600.1"/>
    </source>
</evidence>
<keyword evidence="2" id="KW-1185">Reference proteome</keyword>
<dbReference type="AlphaFoldDB" id="K2PXX0"/>
<dbReference type="InterPro" id="IPR058532">
    <property type="entry name" value="YjbR/MT2646/Rv2570-like"/>
</dbReference>
<dbReference type="InterPro" id="IPR038056">
    <property type="entry name" value="YjbR-like_sf"/>
</dbReference>
<gene>
    <name evidence="1" type="ORF">QWE_20548</name>
</gene>
<dbReference type="STRING" id="1156935.QWE_20548"/>
<evidence type="ECO:0000313" key="2">
    <source>
        <dbReference type="Proteomes" id="UP000007123"/>
    </source>
</evidence>
<comment type="caution">
    <text evidence="1">The sequence shown here is derived from an EMBL/GenBank/DDBJ whole genome shotgun (WGS) entry which is preliminary data.</text>
</comment>
<dbReference type="Pfam" id="PF04237">
    <property type="entry name" value="YjbR"/>
    <property type="match status" value="1"/>
</dbReference>
<evidence type="ECO:0008006" key="3">
    <source>
        <dbReference type="Google" id="ProtNLM"/>
    </source>
</evidence>
<sequence length="119" mass="13835">MEGETAVITLDMLRQLILALPTTEETTSWGAVSFKVNGKAMLFWNPTHDCPVFKVPFEERDHLIEMEPDTFFTTDHHRPYPMVLAHPDRLDIEWARENLTRVWRAQAKKAVVKAWDSGR</sequence>
<dbReference type="EMBL" id="ALJF01000018">
    <property type="protein sequence ID" value="EKF57600.1"/>
    <property type="molecule type" value="Genomic_DNA"/>
</dbReference>